<organism evidence="3 4">
    <name type="scientific">Kryptolebias marmoratus</name>
    <name type="common">Mangrove killifish</name>
    <name type="synonym">Rivulus marmoratus</name>
    <dbReference type="NCBI Taxonomy" id="37003"/>
    <lineage>
        <taxon>Eukaryota</taxon>
        <taxon>Metazoa</taxon>
        <taxon>Chordata</taxon>
        <taxon>Craniata</taxon>
        <taxon>Vertebrata</taxon>
        <taxon>Euteleostomi</taxon>
        <taxon>Actinopterygii</taxon>
        <taxon>Neopterygii</taxon>
        <taxon>Teleostei</taxon>
        <taxon>Neoteleostei</taxon>
        <taxon>Acanthomorphata</taxon>
        <taxon>Ovalentaria</taxon>
        <taxon>Atherinomorphae</taxon>
        <taxon>Cyprinodontiformes</taxon>
        <taxon>Rivulidae</taxon>
        <taxon>Kryptolebias</taxon>
    </lineage>
</organism>
<dbReference type="GeneTree" id="ENSGT00940000165596"/>
<dbReference type="RefSeq" id="XP_037833685.1">
    <property type="nucleotide sequence ID" value="XM_037977757.1"/>
</dbReference>
<dbReference type="AlphaFoldDB" id="A0A3Q3ADW6"/>
<feature type="compositionally biased region" description="Basic and acidic residues" evidence="1">
    <location>
        <begin position="101"/>
        <end position="110"/>
    </location>
</feature>
<dbReference type="InterPro" id="IPR056564">
    <property type="entry name" value="Ig-like_KY"/>
</dbReference>
<dbReference type="SUPFAM" id="SSF54001">
    <property type="entry name" value="Cysteine proteinases"/>
    <property type="match status" value="1"/>
</dbReference>
<protein>
    <submittedName>
        <fullName evidence="3">Kyphoscoliosis peptidase</fullName>
    </submittedName>
</protein>
<dbReference type="PANTHER" id="PTHR46333">
    <property type="entry name" value="CYTOKINESIS PROTEIN 3"/>
    <property type="match status" value="1"/>
</dbReference>
<proteinExistence type="predicted"/>
<sequence length="833" mass="91860">MSAEVAFQKFSFPFACAVHLSPQEKECVQVQKPELHEPNESPPFGDPSPVRVVGSVLKDGNQNQVSVKPPSGGVQAGAKSSVGPEASRSAMVSRQSLFENLRVESEDQRPAAKRQLSSESAARSITAVKKSTARKEADEPKQQNTKANAAAAGRRKRRKDLFTGSEVFHRLDSRVIRTGAELKEKCVYDVKTIVRSITQGARNELETLRAIWVWLCHNIEYDVSGYLGLSEKLSSAEEVIAAGRGVCCSYSNLCTEMCREVGIECHAVPGHSKGIGYRQGQNLRGVKSDHLWNAVKLGGQWFLLDACWGAGRVDMEHKAFVKRFDDFYFLTEPEELIDSHFPDEERWQLLERPIALEEFEKRVFKTSAFFALGLRLRNPHHFHILTEDGEATVSLGFSRPTTFTYEITQHRDLLHCGASEQKEASSSSFGLLTVSLQSMKLQLLPPASGTYDVKLFARPESASTPLVWVCSFTIECPLPRATEDIPDNPFLSWGLQPSAGSLGVSGSSHDGDVAEVEDGVFDLELKTSRPLMVLCELVHPHLEAPAAKRCLATQIQPAVLMCHVLCPSRGFYRLSVFVRDYEKPEAKFQNAANFLLHCKGKVVGPDELFPPNLASACGPGTRTSEAGLCKFSHSAAVVSTQQGKCNITFYNQRDLELHYVLSKEKQTSAFPLSRSLFCTYTDSKVTVSLSLPEPGPYRLGLYACTTPGGEFSPMCDFVVRNSCAQPRPPFPRVYSAWRKGCVLFEPRAGILEPLVWVQFRVRVPGAQRVSVVGDARTDLKLNKTRVWEGEVFTANGPQELKLAASLGGSGDMAVLMIYEVKKAADEDGNQTAG</sequence>
<name>A0A3Q3ADW6_KRYMA</name>
<keyword evidence="4" id="KW-1185">Reference proteome</keyword>
<dbReference type="STRING" id="37003.ENSKMAP00000014275"/>
<feature type="region of interest" description="Disordered" evidence="1">
    <location>
        <begin position="29"/>
        <end position="157"/>
    </location>
</feature>
<dbReference type="Pfam" id="PF01841">
    <property type="entry name" value="Transglut_core"/>
    <property type="match status" value="1"/>
</dbReference>
<feature type="compositionally biased region" description="Basic and acidic residues" evidence="1">
    <location>
        <begin position="29"/>
        <end position="39"/>
    </location>
</feature>
<dbReference type="Pfam" id="PF23265">
    <property type="entry name" value="Ig-like_KY"/>
    <property type="match status" value="3"/>
</dbReference>
<dbReference type="OMA" id="MTFDIKQ"/>
<accession>A0A3Q3ADW6</accession>
<dbReference type="InterPro" id="IPR002931">
    <property type="entry name" value="Transglutaminase-like"/>
</dbReference>
<dbReference type="InterPro" id="IPR052557">
    <property type="entry name" value="CAP/Cytokinesis_protein"/>
</dbReference>
<dbReference type="OrthoDB" id="6129702at2759"/>
<feature type="domain" description="Transglutaminase-like" evidence="2">
    <location>
        <begin position="239"/>
        <end position="308"/>
    </location>
</feature>
<dbReference type="SMART" id="SM00460">
    <property type="entry name" value="TGc"/>
    <property type="match status" value="1"/>
</dbReference>
<dbReference type="GeneID" id="108250571"/>
<dbReference type="Proteomes" id="UP000264800">
    <property type="component" value="Unplaced"/>
</dbReference>
<reference evidence="3" key="2">
    <citation type="submission" date="2025-09" db="UniProtKB">
        <authorList>
            <consortium name="Ensembl"/>
        </authorList>
    </citation>
    <scope>IDENTIFICATION</scope>
</reference>
<dbReference type="GO" id="GO:0005737">
    <property type="term" value="C:cytoplasm"/>
    <property type="evidence" value="ECO:0007669"/>
    <property type="project" value="TreeGrafter"/>
</dbReference>
<evidence type="ECO:0000259" key="2">
    <source>
        <dbReference type="SMART" id="SM00460"/>
    </source>
</evidence>
<dbReference type="RefSeq" id="XP_017296006.1">
    <property type="nucleotide sequence ID" value="XM_017440517.2"/>
</dbReference>
<evidence type="ECO:0000256" key="1">
    <source>
        <dbReference type="SAM" id="MobiDB-lite"/>
    </source>
</evidence>
<dbReference type="CTD" id="339855"/>
<evidence type="ECO:0000313" key="4">
    <source>
        <dbReference type="Proteomes" id="UP000264800"/>
    </source>
</evidence>
<dbReference type="KEGG" id="kmr:108250571"/>
<dbReference type="Ensembl" id="ENSKMAT00000014486.1">
    <property type="protein sequence ID" value="ENSKMAP00000014275.1"/>
    <property type="gene ID" value="ENSKMAG00000010702.1"/>
</dbReference>
<evidence type="ECO:0000313" key="3">
    <source>
        <dbReference type="Ensembl" id="ENSKMAP00000014275.1"/>
    </source>
</evidence>
<dbReference type="Gene3D" id="3.10.620.30">
    <property type="match status" value="1"/>
</dbReference>
<dbReference type="InterPro" id="IPR038765">
    <property type="entry name" value="Papain-like_cys_pep_sf"/>
</dbReference>
<reference evidence="3" key="1">
    <citation type="submission" date="2025-08" db="UniProtKB">
        <authorList>
            <consortium name="Ensembl"/>
        </authorList>
    </citation>
    <scope>IDENTIFICATION</scope>
</reference>
<dbReference type="PANTHER" id="PTHR46333:SF4">
    <property type="entry name" value="TRANSGLUTAMINASE-LIKE DOMAIN-CONTAINING PROTEIN"/>
    <property type="match status" value="1"/>
</dbReference>